<dbReference type="GO" id="GO:0003735">
    <property type="term" value="F:structural constituent of ribosome"/>
    <property type="evidence" value="ECO:0007669"/>
    <property type="project" value="InterPro"/>
</dbReference>
<protein>
    <recommendedName>
        <fullName evidence="7 8">Small ribosomal subunit protein uS3</fullName>
    </recommendedName>
</protein>
<accession>A0A1F7S1Y8</accession>
<dbReference type="FunFam" id="3.30.1140.32:FF:000002">
    <property type="entry name" value="30S ribosomal protein S3"/>
    <property type="match status" value="1"/>
</dbReference>
<evidence type="ECO:0000313" key="13">
    <source>
        <dbReference type="Proteomes" id="UP000179266"/>
    </source>
</evidence>
<dbReference type="GO" id="GO:0006412">
    <property type="term" value="P:translation"/>
    <property type="evidence" value="ECO:0007669"/>
    <property type="project" value="UniProtKB-UniRule"/>
</dbReference>
<evidence type="ECO:0000313" key="12">
    <source>
        <dbReference type="EMBL" id="OGL47731.1"/>
    </source>
</evidence>
<evidence type="ECO:0000256" key="5">
    <source>
        <dbReference type="ARBA" id="ARBA00023274"/>
    </source>
</evidence>
<dbReference type="InterPro" id="IPR009019">
    <property type="entry name" value="KH_sf_prok-type"/>
</dbReference>
<feature type="domain" description="KH type-2" evidence="11">
    <location>
        <begin position="38"/>
        <end position="109"/>
    </location>
</feature>
<comment type="similarity">
    <text evidence="1 8 9">Belongs to the universal ribosomal protein uS3 family.</text>
</comment>
<dbReference type="CDD" id="cd02412">
    <property type="entry name" value="KH-II_30S_S3"/>
    <property type="match status" value="1"/>
</dbReference>
<keyword evidence="5 8" id="KW-0687">Ribonucleoprotein</keyword>
<feature type="compositionally biased region" description="Polar residues" evidence="10">
    <location>
        <begin position="312"/>
        <end position="334"/>
    </location>
</feature>
<dbReference type="InterPro" id="IPR004087">
    <property type="entry name" value="KH_dom"/>
</dbReference>
<dbReference type="GO" id="GO:0003729">
    <property type="term" value="F:mRNA binding"/>
    <property type="evidence" value="ECO:0007669"/>
    <property type="project" value="UniProtKB-UniRule"/>
</dbReference>
<dbReference type="SUPFAM" id="SSF54814">
    <property type="entry name" value="Prokaryotic type KH domain (KH-domain type II)"/>
    <property type="match status" value="1"/>
</dbReference>
<dbReference type="PROSITE" id="PS50823">
    <property type="entry name" value="KH_TYPE_2"/>
    <property type="match status" value="1"/>
</dbReference>
<evidence type="ECO:0000256" key="3">
    <source>
        <dbReference type="ARBA" id="ARBA00022884"/>
    </source>
</evidence>
<feature type="compositionally biased region" description="Basic and acidic residues" evidence="10">
    <location>
        <begin position="269"/>
        <end position="287"/>
    </location>
</feature>
<dbReference type="InterPro" id="IPR004044">
    <property type="entry name" value="KH_dom_type_2"/>
</dbReference>
<organism evidence="12 13">
    <name type="scientific">Candidatus Schekmanbacteria bacterium RBG_13_48_7</name>
    <dbReference type="NCBI Taxonomy" id="1817878"/>
    <lineage>
        <taxon>Bacteria</taxon>
        <taxon>Candidatus Schekmaniibacteriota</taxon>
    </lineage>
</organism>
<gene>
    <name evidence="8" type="primary">rpsC</name>
    <name evidence="12" type="ORF">A2161_15940</name>
</gene>
<keyword evidence="2 8" id="KW-0699">rRNA-binding</keyword>
<evidence type="ECO:0000256" key="8">
    <source>
        <dbReference type="HAMAP-Rule" id="MF_01309"/>
    </source>
</evidence>
<evidence type="ECO:0000259" key="11">
    <source>
        <dbReference type="PROSITE" id="PS50823"/>
    </source>
</evidence>
<dbReference type="GO" id="GO:0019843">
    <property type="term" value="F:rRNA binding"/>
    <property type="evidence" value="ECO:0007669"/>
    <property type="project" value="UniProtKB-UniRule"/>
</dbReference>
<dbReference type="PROSITE" id="PS00548">
    <property type="entry name" value="RIBOSOMAL_S3"/>
    <property type="match status" value="1"/>
</dbReference>
<evidence type="ECO:0000256" key="9">
    <source>
        <dbReference type="RuleBase" id="RU003624"/>
    </source>
</evidence>
<evidence type="ECO:0000256" key="10">
    <source>
        <dbReference type="SAM" id="MobiDB-lite"/>
    </source>
</evidence>
<dbReference type="Pfam" id="PF07650">
    <property type="entry name" value="KH_2"/>
    <property type="match status" value="1"/>
</dbReference>
<evidence type="ECO:0000256" key="7">
    <source>
        <dbReference type="ARBA" id="ARBA00035257"/>
    </source>
</evidence>
<feature type="region of interest" description="Disordered" evidence="10">
    <location>
        <begin position="215"/>
        <end position="334"/>
    </location>
</feature>
<name>A0A1F7S1Y8_9BACT</name>
<dbReference type="PANTHER" id="PTHR11760:SF19">
    <property type="entry name" value="SMALL RIBOSOMAL SUBUNIT PROTEIN US3C"/>
    <property type="match status" value="1"/>
</dbReference>
<dbReference type="SMART" id="SM00322">
    <property type="entry name" value="KH"/>
    <property type="match status" value="1"/>
</dbReference>
<dbReference type="InterPro" id="IPR005704">
    <property type="entry name" value="Ribosomal_uS3_bac-typ"/>
</dbReference>
<dbReference type="InterPro" id="IPR018280">
    <property type="entry name" value="Ribosomal_uS3_CS"/>
</dbReference>
<comment type="function">
    <text evidence="6 8">Binds the lower part of the 30S subunit head. Binds mRNA in the 70S ribosome, positioning it for translation.</text>
</comment>
<dbReference type="NCBIfam" id="TIGR01009">
    <property type="entry name" value="rpsC_bact"/>
    <property type="match status" value="1"/>
</dbReference>
<comment type="subunit">
    <text evidence="8">Part of the 30S ribosomal subunit. Forms a tight complex with proteins S10 and S14.</text>
</comment>
<dbReference type="HAMAP" id="MF_01309_B">
    <property type="entry name" value="Ribosomal_uS3_B"/>
    <property type="match status" value="1"/>
</dbReference>
<dbReference type="EMBL" id="MGDD01000059">
    <property type="protein sequence ID" value="OGL47731.1"/>
    <property type="molecule type" value="Genomic_DNA"/>
</dbReference>
<proteinExistence type="inferred from homology"/>
<feature type="compositionally biased region" description="Basic and acidic residues" evidence="10">
    <location>
        <begin position="294"/>
        <end position="311"/>
    </location>
</feature>
<keyword evidence="4 8" id="KW-0689">Ribosomal protein</keyword>
<evidence type="ECO:0000256" key="4">
    <source>
        <dbReference type="ARBA" id="ARBA00022980"/>
    </source>
</evidence>
<dbReference type="PANTHER" id="PTHR11760">
    <property type="entry name" value="30S/40S RIBOSOMAL PROTEIN S3"/>
    <property type="match status" value="1"/>
</dbReference>
<evidence type="ECO:0000256" key="1">
    <source>
        <dbReference type="ARBA" id="ARBA00010761"/>
    </source>
</evidence>
<dbReference type="InterPro" id="IPR036419">
    <property type="entry name" value="Ribosomal_S3_C_sf"/>
</dbReference>
<comment type="caution">
    <text evidence="12">The sequence shown here is derived from an EMBL/GenBank/DDBJ whole genome shotgun (WGS) entry which is preliminary data.</text>
</comment>
<evidence type="ECO:0000256" key="2">
    <source>
        <dbReference type="ARBA" id="ARBA00022730"/>
    </source>
</evidence>
<evidence type="ECO:0000256" key="6">
    <source>
        <dbReference type="ARBA" id="ARBA00024998"/>
    </source>
</evidence>
<dbReference type="FunFam" id="3.30.300.20:FF:000001">
    <property type="entry name" value="30S ribosomal protein S3"/>
    <property type="match status" value="1"/>
</dbReference>
<dbReference type="Pfam" id="PF00189">
    <property type="entry name" value="Ribosomal_S3_C"/>
    <property type="match status" value="1"/>
</dbReference>
<dbReference type="InterPro" id="IPR057258">
    <property type="entry name" value="Ribosomal_uS3"/>
</dbReference>
<dbReference type="AlphaFoldDB" id="A0A1F7S1Y8"/>
<dbReference type="InterPro" id="IPR015946">
    <property type="entry name" value="KH_dom-like_a/b"/>
</dbReference>
<dbReference type="Proteomes" id="UP000179266">
    <property type="component" value="Unassembled WGS sequence"/>
</dbReference>
<sequence length="334" mass="38105">MGQKVHPIGFRLGINRTWDSRWFSRKEYPKLLHEDLHIRSYLKRNLAHAGISRIEIERAAERAKVNIYTSRPAIIIGKKGTEVDRIKKEIQALTKRTDKEIFINIKEVRNAEIDSQLVAENVALQLERRVAFRRVMKKAISSALRFGAKGIKIACAGRLAGAEMARREWYLEGRVPLHTIRAQIDYGFAEAKTTYGQIGVKVWIYKGDSLELEVSDTVSTEERAPKRMKSDRRSGAFADGEKKVRRRRRARKLDSEITADNDDSGNDLTDQRNRPGKRMESQQDKKPAQFPAAAREKKVENRSDEKGHDTGAQKNNGPLSESDQNDENNISPNN</sequence>
<feature type="compositionally biased region" description="Basic and acidic residues" evidence="10">
    <location>
        <begin position="231"/>
        <end position="242"/>
    </location>
</feature>
<dbReference type="Gene3D" id="3.30.1140.32">
    <property type="entry name" value="Ribosomal protein S3, C-terminal domain"/>
    <property type="match status" value="1"/>
</dbReference>
<dbReference type="SUPFAM" id="SSF54821">
    <property type="entry name" value="Ribosomal protein S3 C-terminal domain"/>
    <property type="match status" value="1"/>
</dbReference>
<dbReference type="InterPro" id="IPR001351">
    <property type="entry name" value="Ribosomal_uS3_C"/>
</dbReference>
<keyword evidence="3 8" id="KW-0694">RNA-binding</keyword>
<dbReference type="GO" id="GO:0022627">
    <property type="term" value="C:cytosolic small ribosomal subunit"/>
    <property type="evidence" value="ECO:0007669"/>
    <property type="project" value="TreeGrafter"/>
</dbReference>
<reference evidence="12 13" key="1">
    <citation type="journal article" date="2016" name="Nat. Commun.">
        <title>Thousands of microbial genomes shed light on interconnected biogeochemical processes in an aquifer system.</title>
        <authorList>
            <person name="Anantharaman K."/>
            <person name="Brown C.T."/>
            <person name="Hug L.A."/>
            <person name="Sharon I."/>
            <person name="Castelle C.J."/>
            <person name="Probst A.J."/>
            <person name="Thomas B.C."/>
            <person name="Singh A."/>
            <person name="Wilkins M.J."/>
            <person name="Karaoz U."/>
            <person name="Brodie E.L."/>
            <person name="Williams K.H."/>
            <person name="Hubbard S.S."/>
            <person name="Banfield J.F."/>
        </authorList>
    </citation>
    <scope>NUCLEOTIDE SEQUENCE [LARGE SCALE GENOMIC DNA]</scope>
</reference>
<dbReference type="Gene3D" id="3.30.300.20">
    <property type="match status" value="1"/>
</dbReference>